<evidence type="ECO:0000256" key="1">
    <source>
        <dbReference type="SAM" id="SignalP"/>
    </source>
</evidence>
<dbReference type="AlphaFoldDB" id="A0A821DA66"/>
<name>A0A821DA66_9BILA</name>
<comment type="caution">
    <text evidence="2">The sequence shown here is derived from an EMBL/GenBank/DDBJ whole genome shotgun (WGS) entry which is preliminary data.</text>
</comment>
<feature type="signal peptide" evidence="1">
    <location>
        <begin position="1"/>
        <end position="18"/>
    </location>
</feature>
<feature type="chain" id="PRO_5032764858" evidence="1">
    <location>
        <begin position="19"/>
        <end position="88"/>
    </location>
</feature>
<proteinExistence type="predicted"/>
<reference evidence="2" key="1">
    <citation type="submission" date="2021-02" db="EMBL/GenBank/DDBJ databases">
        <authorList>
            <person name="Nowell W R."/>
        </authorList>
    </citation>
    <scope>NUCLEOTIDE SEQUENCE</scope>
</reference>
<organism evidence="2 3">
    <name type="scientific">Rotaria magnacalcarata</name>
    <dbReference type="NCBI Taxonomy" id="392030"/>
    <lineage>
        <taxon>Eukaryota</taxon>
        <taxon>Metazoa</taxon>
        <taxon>Spiralia</taxon>
        <taxon>Gnathifera</taxon>
        <taxon>Rotifera</taxon>
        <taxon>Eurotatoria</taxon>
        <taxon>Bdelloidea</taxon>
        <taxon>Philodinida</taxon>
        <taxon>Philodinidae</taxon>
        <taxon>Rotaria</taxon>
    </lineage>
</organism>
<keyword evidence="1" id="KW-0732">Signal</keyword>
<gene>
    <name evidence="2" type="ORF">OVN521_LOCUS45811</name>
</gene>
<accession>A0A821DA66</accession>
<evidence type="ECO:0000313" key="2">
    <source>
        <dbReference type="EMBL" id="CAF4618291.1"/>
    </source>
</evidence>
<dbReference type="Proteomes" id="UP000663866">
    <property type="component" value="Unassembled WGS sequence"/>
</dbReference>
<keyword evidence="3" id="KW-1185">Reference proteome</keyword>
<protein>
    <submittedName>
        <fullName evidence="2">Uncharacterized protein</fullName>
    </submittedName>
</protein>
<evidence type="ECO:0000313" key="3">
    <source>
        <dbReference type="Proteomes" id="UP000663866"/>
    </source>
</evidence>
<dbReference type="EMBL" id="CAJOBG010077250">
    <property type="protein sequence ID" value="CAF4618291.1"/>
    <property type="molecule type" value="Genomic_DNA"/>
</dbReference>
<sequence>MGKTISLSLSHIISFTVASVPLTIVPSKSILRRQITRAPIQSGNCSNIDPQSFSSLDGSNTILQFLLLDLIGLKNDIRAIPIFLKCLL</sequence>